<feature type="non-terminal residue" evidence="2">
    <location>
        <position position="1"/>
    </location>
</feature>
<dbReference type="InterPro" id="IPR036291">
    <property type="entry name" value="NAD(P)-bd_dom_sf"/>
</dbReference>
<evidence type="ECO:0000259" key="1">
    <source>
        <dbReference type="Pfam" id="PF16363"/>
    </source>
</evidence>
<dbReference type="Pfam" id="PF16363">
    <property type="entry name" value="GDP_Man_Dehyd"/>
    <property type="match status" value="1"/>
</dbReference>
<accession>A0A382MN84</accession>
<reference evidence="2" key="1">
    <citation type="submission" date="2018-05" db="EMBL/GenBank/DDBJ databases">
        <authorList>
            <person name="Lanie J.A."/>
            <person name="Ng W.-L."/>
            <person name="Kazmierczak K.M."/>
            <person name="Andrzejewski T.M."/>
            <person name="Davidsen T.M."/>
            <person name="Wayne K.J."/>
            <person name="Tettelin H."/>
            <person name="Glass J.I."/>
            <person name="Rusch D."/>
            <person name="Podicherti R."/>
            <person name="Tsui H.-C.T."/>
            <person name="Winkler M.E."/>
        </authorList>
    </citation>
    <scope>NUCLEOTIDE SEQUENCE</scope>
</reference>
<sequence length="110" mass="12074">VNRLADIYAGKRVLVTGHTGFKGAWLSLWLHHLGAEVAGYADGVPTEPSAFDLLDLDSIVDHHVGDIRDLDRLGNVIDDCQPQFVFHLAAQPLVLRSLANPVETFEVNTM</sequence>
<feature type="domain" description="NAD(P)-binding" evidence="1">
    <location>
        <begin position="14"/>
        <end position="110"/>
    </location>
</feature>
<dbReference type="Gene3D" id="3.40.50.720">
    <property type="entry name" value="NAD(P)-binding Rossmann-like Domain"/>
    <property type="match status" value="1"/>
</dbReference>
<organism evidence="2">
    <name type="scientific">marine metagenome</name>
    <dbReference type="NCBI Taxonomy" id="408172"/>
    <lineage>
        <taxon>unclassified sequences</taxon>
        <taxon>metagenomes</taxon>
        <taxon>ecological metagenomes</taxon>
    </lineage>
</organism>
<name>A0A382MN84_9ZZZZ</name>
<gene>
    <name evidence="2" type="ORF">METZ01_LOCUS301736</name>
</gene>
<dbReference type="EMBL" id="UINC01094005">
    <property type="protein sequence ID" value="SVC48882.1"/>
    <property type="molecule type" value="Genomic_DNA"/>
</dbReference>
<dbReference type="SUPFAM" id="SSF51735">
    <property type="entry name" value="NAD(P)-binding Rossmann-fold domains"/>
    <property type="match status" value="1"/>
</dbReference>
<proteinExistence type="predicted"/>
<protein>
    <recommendedName>
        <fullName evidence="1">NAD(P)-binding domain-containing protein</fullName>
    </recommendedName>
</protein>
<dbReference type="AlphaFoldDB" id="A0A382MN84"/>
<dbReference type="InterPro" id="IPR016040">
    <property type="entry name" value="NAD(P)-bd_dom"/>
</dbReference>
<evidence type="ECO:0000313" key="2">
    <source>
        <dbReference type="EMBL" id="SVC48882.1"/>
    </source>
</evidence>
<feature type="non-terminal residue" evidence="2">
    <location>
        <position position="110"/>
    </location>
</feature>